<keyword evidence="2" id="KW-1185">Reference proteome</keyword>
<proteinExistence type="predicted"/>
<dbReference type="EMBL" id="JAMKPW020000022">
    <property type="protein sequence ID" value="KAK8206744.1"/>
    <property type="molecule type" value="Genomic_DNA"/>
</dbReference>
<comment type="caution">
    <text evidence="1">The sequence shown here is derived from an EMBL/GenBank/DDBJ whole genome shotgun (WGS) entry which is preliminary data.</text>
</comment>
<evidence type="ECO:0000313" key="1">
    <source>
        <dbReference type="EMBL" id="KAK8206744.1"/>
    </source>
</evidence>
<protein>
    <submittedName>
        <fullName evidence="1">Uncharacterized protein</fullName>
    </submittedName>
</protein>
<accession>A0ACC3SCE8</accession>
<evidence type="ECO:0000313" key="2">
    <source>
        <dbReference type="Proteomes" id="UP001320706"/>
    </source>
</evidence>
<sequence>MAVSRQVKRCVVLEEGGTRLGGGDVAVMGTRAVAVSRVQVAPDRAFQIGLGSINVPQAATHRTRPASNVTPVQHHLPLSHISMSADFWAGYLSGAVGILIGNPLDLIKTRLQAGSLYAPDHASVSATSPSQFDRVGSLVKGSAAPILGYGALNALMFMTYNRTMFLLYQDPAHPSSLSRTWVAGAVAGLATFVVSAPTELIKCRTQVSGGQQSSWTIAKDIWRQGGIRGLYWGGAVTSIRDSVGYGF</sequence>
<name>A0ACC3SCE8_9PEZI</name>
<organism evidence="1 2">
    <name type="scientific">Zalaria obscura</name>
    <dbReference type="NCBI Taxonomy" id="2024903"/>
    <lineage>
        <taxon>Eukaryota</taxon>
        <taxon>Fungi</taxon>
        <taxon>Dikarya</taxon>
        <taxon>Ascomycota</taxon>
        <taxon>Pezizomycotina</taxon>
        <taxon>Dothideomycetes</taxon>
        <taxon>Dothideomycetidae</taxon>
        <taxon>Dothideales</taxon>
        <taxon>Zalariaceae</taxon>
        <taxon>Zalaria</taxon>
    </lineage>
</organism>
<gene>
    <name evidence="1" type="ORF">M8818_004578</name>
</gene>
<dbReference type="Proteomes" id="UP001320706">
    <property type="component" value="Unassembled WGS sequence"/>
</dbReference>
<reference evidence="1" key="1">
    <citation type="submission" date="2024-02" db="EMBL/GenBank/DDBJ databases">
        <title>Metagenome Assembled Genome of Zalaria obscura JY119.</title>
        <authorList>
            <person name="Vighnesh L."/>
            <person name="Jagadeeshwari U."/>
            <person name="Venkata Ramana C."/>
            <person name="Sasikala C."/>
        </authorList>
    </citation>
    <scope>NUCLEOTIDE SEQUENCE</scope>
    <source>
        <strain evidence="1">JY119</strain>
    </source>
</reference>